<gene>
    <name evidence="1" type="ORF">THASP1DRAFT_25735</name>
</gene>
<keyword evidence="2" id="KW-1185">Reference proteome</keyword>
<evidence type="ECO:0000313" key="1">
    <source>
        <dbReference type="EMBL" id="RKP05837.1"/>
    </source>
</evidence>
<proteinExistence type="predicted"/>
<organism evidence="1 2">
    <name type="scientific">Thamnocephalis sphaerospora</name>
    <dbReference type="NCBI Taxonomy" id="78915"/>
    <lineage>
        <taxon>Eukaryota</taxon>
        <taxon>Fungi</taxon>
        <taxon>Fungi incertae sedis</taxon>
        <taxon>Zoopagomycota</taxon>
        <taxon>Zoopagomycotina</taxon>
        <taxon>Zoopagomycetes</taxon>
        <taxon>Zoopagales</taxon>
        <taxon>Sigmoideomycetaceae</taxon>
        <taxon>Thamnocephalis</taxon>
    </lineage>
</organism>
<evidence type="ECO:0000313" key="2">
    <source>
        <dbReference type="Proteomes" id="UP000271241"/>
    </source>
</evidence>
<name>A0A4P9XJB0_9FUNG</name>
<protein>
    <submittedName>
        <fullName evidence="1">Uncharacterized protein</fullName>
    </submittedName>
</protein>
<dbReference type="AlphaFoldDB" id="A0A4P9XJB0"/>
<accession>A0A4P9XJB0</accession>
<sequence length="198" mass="21485">MRFTSLLCTTVAALASVALVGMLVRAAPSSLSNPTAAAASTAATAVDAAILNDMIDNDMYRIHPDFRYKVPADARAIVNKGTQRDETIITVVGAQEKPLHSLSVRIPMTGYMLIVAQKYGPNGPVIGQTKRLIVRFGMLSGKPEEITIYNETSNSVLALFDYEHKQTHIKPDHAARAADLPDPKPWKASRIAKMQLTV</sequence>
<reference evidence="2" key="1">
    <citation type="journal article" date="2018" name="Nat. Microbiol.">
        <title>Leveraging single-cell genomics to expand the fungal tree of life.</title>
        <authorList>
            <person name="Ahrendt S.R."/>
            <person name="Quandt C.A."/>
            <person name="Ciobanu D."/>
            <person name="Clum A."/>
            <person name="Salamov A."/>
            <person name="Andreopoulos B."/>
            <person name="Cheng J.F."/>
            <person name="Woyke T."/>
            <person name="Pelin A."/>
            <person name="Henrissat B."/>
            <person name="Reynolds N.K."/>
            <person name="Benny G.L."/>
            <person name="Smith M.E."/>
            <person name="James T.Y."/>
            <person name="Grigoriev I.V."/>
        </authorList>
    </citation>
    <scope>NUCLEOTIDE SEQUENCE [LARGE SCALE GENOMIC DNA]</scope>
    <source>
        <strain evidence="2">RSA 1356</strain>
    </source>
</reference>
<dbReference type="EMBL" id="KZ993019">
    <property type="protein sequence ID" value="RKP05837.1"/>
    <property type="molecule type" value="Genomic_DNA"/>
</dbReference>
<dbReference type="Proteomes" id="UP000271241">
    <property type="component" value="Unassembled WGS sequence"/>
</dbReference>